<keyword evidence="2" id="KW-0812">Transmembrane</keyword>
<comment type="similarity">
    <text evidence="1 2">Belongs to the peroxin-16 family.</text>
</comment>
<dbReference type="AlphaFoldDB" id="A0A5J4ZFJ0"/>
<proteinExistence type="inferred from homology"/>
<evidence type="ECO:0000256" key="2">
    <source>
        <dbReference type="RuleBase" id="RU365003"/>
    </source>
</evidence>
<evidence type="ECO:0000313" key="4">
    <source>
        <dbReference type="EMBL" id="KAA8515987.1"/>
    </source>
</evidence>
<comment type="subcellular location">
    <subcellularLocation>
        <location evidence="2">Peroxisome membrane</location>
    </subcellularLocation>
</comment>
<sequence>MEAYKRWVRRNKEYVHSLESLVNGLTWLLPERFSDSEIGPEAVTAILGVFTAVNEHIIDTTPTQIHTGSVEPSSFPYSLCITLLKDLETLVEVVAQQIYGDDKKWNFIAVTEATKVLVRLALFRNSGYKMLLHGGETLNVEKGTDALTPQHRFGHSAEPGPHQGPGNLNNYNGQNPWNLEGRALSALSRFGENARAVSDPTWVRRVQHQHAIMERPMKVVERPTLSTILSEKGLSGGFFVMGEVMFIARPLIYVLLIRKYGARSWFPWFISLAVDLIGMGILSHVTMSSHSRKDQWFHLSNPEKDELKRRKLLWALYLMRDPFFSKYTRQRLESTEKLLEPVPIIGFLTAKIFELVIGAQTRYTYMSGS</sequence>
<evidence type="ECO:0000313" key="5">
    <source>
        <dbReference type="Proteomes" id="UP000325577"/>
    </source>
</evidence>
<organism evidence="4 5">
    <name type="scientific">Nyssa sinensis</name>
    <dbReference type="NCBI Taxonomy" id="561372"/>
    <lineage>
        <taxon>Eukaryota</taxon>
        <taxon>Viridiplantae</taxon>
        <taxon>Streptophyta</taxon>
        <taxon>Embryophyta</taxon>
        <taxon>Tracheophyta</taxon>
        <taxon>Spermatophyta</taxon>
        <taxon>Magnoliopsida</taxon>
        <taxon>eudicotyledons</taxon>
        <taxon>Gunneridae</taxon>
        <taxon>Pentapetalae</taxon>
        <taxon>asterids</taxon>
        <taxon>Cornales</taxon>
        <taxon>Nyssaceae</taxon>
        <taxon>Nyssa</taxon>
    </lineage>
</organism>
<dbReference type="GO" id="GO:0007031">
    <property type="term" value="P:peroxisome organization"/>
    <property type="evidence" value="ECO:0007669"/>
    <property type="project" value="UniProtKB-KW"/>
</dbReference>
<keyword evidence="2" id="KW-0962">Peroxisome biogenesis</keyword>
<keyword evidence="5" id="KW-1185">Reference proteome</keyword>
<feature type="transmembrane region" description="Helical" evidence="2">
    <location>
        <begin position="268"/>
        <end position="287"/>
    </location>
</feature>
<name>A0A5J4ZFJ0_9ASTE</name>
<dbReference type="InterPro" id="IPR013919">
    <property type="entry name" value="Pex16"/>
</dbReference>
<reference evidence="4 5" key="1">
    <citation type="submission" date="2019-09" db="EMBL/GenBank/DDBJ databases">
        <title>A chromosome-level genome assembly of the Chinese tupelo Nyssa sinensis.</title>
        <authorList>
            <person name="Yang X."/>
            <person name="Kang M."/>
            <person name="Yang Y."/>
            <person name="Xiong H."/>
            <person name="Wang M."/>
            <person name="Zhang Z."/>
            <person name="Wang Z."/>
            <person name="Wu H."/>
            <person name="Ma T."/>
            <person name="Liu J."/>
            <person name="Xi Z."/>
        </authorList>
    </citation>
    <scope>NUCLEOTIDE SEQUENCE [LARGE SCALE GENOMIC DNA]</scope>
    <source>
        <strain evidence="4">J267</strain>
        <tissue evidence="4">Leaf</tissue>
    </source>
</reference>
<dbReference type="GO" id="GO:0005778">
    <property type="term" value="C:peroxisomal membrane"/>
    <property type="evidence" value="ECO:0007669"/>
    <property type="project" value="UniProtKB-SubCell"/>
</dbReference>
<gene>
    <name evidence="4" type="ORF">F0562_019166</name>
</gene>
<dbReference type="PANTHER" id="PTHR13299">
    <property type="entry name" value="PEROXISOMAL MEMBRANE PROTEIN PEX16"/>
    <property type="match status" value="1"/>
</dbReference>
<evidence type="ECO:0000256" key="3">
    <source>
        <dbReference type="SAM" id="MobiDB-lite"/>
    </source>
</evidence>
<feature type="transmembrane region" description="Helical" evidence="2">
    <location>
        <begin position="238"/>
        <end position="256"/>
    </location>
</feature>
<feature type="region of interest" description="Disordered" evidence="3">
    <location>
        <begin position="151"/>
        <end position="172"/>
    </location>
</feature>
<dbReference type="Pfam" id="PF08610">
    <property type="entry name" value="Pex16"/>
    <property type="match status" value="1"/>
</dbReference>
<dbReference type="PANTHER" id="PTHR13299:SF0">
    <property type="entry name" value="PEROXISOMAL MEMBRANE PROTEIN PEX16"/>
    <property type="match status" value="1"/>
</dbReference>
<accession>A0A5J4ZFJ0</accession>
<protein>
    <recommendedName>
        <fullName evidence="2">Peroxisomal membrane protein PEX16</fullName>
    </recommendedName>
</protein>
<keyword evidence="2" id="KW-0576">Peroxisome</keyword>
<keyword evidence="2" id="KW-0472">Membrane</keyword>
<evidence type="ECO:0000256" key="1">
    <source>
        <dbReference type="ARBA" id="ARBA00009505"/>
    </source>
</evidence>
<dbReference type="EMBL" id="CM018052">
    <property type="protein sequence ID" value="KAA8515987.1"/>
    <property type="molecule type" value="Genomic_DNA"/>
</dbReference>
<keyword evidence="2" id="KW-1133">Transmembrane helix</keyword>
<dbReference type="OrthoDB" id="2021143at2759"/>
<dbReference type="Proteomes" id="UP000325577">
    <property type="component" value="Linkage Group LG9"/>
</dbReference>